<keyword evidence="2" id="KW-1185">Reference proteome</keyword>
<organism evidence="1 2">
    <name type="scientific">Araneus ventricosus</name>
    <name type="common">Orbweaver spider</name>
    <name type="synonym">Epeira ventricosa</name>
    <dbReference type="NCBI Taxonomy" id="182803"/>
    <lineage>
        <taxon>Eukaryota</taxon>
        <taxon>Metazoa</taxon>
        <taxon>Ecdysozoa</taxon>
        <taxon>Arthropoda</taxon>
        <taxon>Chelicerata</taxon>
        <taxon>Arachnida</taxon>
        <taxon>Araneae</taxon>
        <taxon>Araneomorphae</taxon>
        <taxon>Entelegynae</taxon>
        <taxon>Araneoidea</taxon>
        <taxon>Araneidae</taxon>
        <taxon>Araneus</taxon>
    </lineage>
</organism>
<accession>A0A4Y2E1H6</accession>
<gene>
    <name evidence="1" type="ORF">AVEN_190836_1</name>
</gene>
<protein>
    <submittedName>
        <fullName evidence="1">Uncharacterized protein</fullName>
    </submittedName>
</protein>
<dbReference type="EMBL" id="BGPR01000475">
    <property type="protein sequence ID" value="GBM22186.1"/>
    <property type="molecule type" value="Genomic_DNA"/>
</dbReference>
<comment type="caution">
    <text evidence="1">The sequence shown here is derived from an EMBL/GenBank/DDBJ whole genome shotgun (WGS) entry which is preliminary data.</text>
</comment>
<name>A0A4Y2E1H6_ARAVE</name>
<evidence type="ECO:0000313" key="1">
    <source>
        <dbReference type="EMBL" id="GBM22186.1"/>
    </source>
</evidence>
<dbReference type="Proteomes" id="UP000499080">
    <property type="component" value="Unassembled WGS sequence"/>
</dbReference>
<proteinExistence type="predicted"/>
<sequence>MLHEGVLDGMRHRSETLAPHVRLYAGTFGDSSMLMDDIALPHGANIYWSKYLQRIDLTAVSSNFNLIEDLWDYLERQIWLLTFFILKLYVS</sequence>
<evidence type="ECO:0000313" key="2">
    <source>
        <dbReference type="Proteomes" id="UP000499080"/>
    </source>
</evidence>
<dbReference type="AlphaFoldDB" id="A0A4Y2E1H6"/>
<reference evidence="1 2" key="1">
    <citation type="journal article" date="2019" name="Sci. Rep.">
        <title>Orb-weaving spider Araneus ventricosus genome elucidates the spidroin gene catalogue.</title>
        <authorList>
            <person name="Kono N."/>
            <person name="Nakamura H."/>
            <person name="Ohtoshi R."/>
            <person name="Moran D.A.P."/>
            <person name="Shinohara A."/>
            <person name="Yoshida Y."/>
            <person name="Fujiwara M."/>
            <person name="Mori M."/>
            <person name="Tomita M."/>
            <person name="Arakawa K."/>
        </authorList>
    </citation>
    <scope>NUCLEOTIDE SEQUENCE [LARGE SCALE GENOMIC DNA]</scope>
</reference>